<evidence type="ECO:0000256" key="3">
    <source>
        <dbReference type="ARBA" id="ARBA00023098"/>
    </source>
</evidence>
<keyword evidence="6" id="KW-1185">Reference proteome</keyword>
<keyword evidence="2" id="KW-0442">Lipid degradation</keyword>
<evidence type="ECO:0000256" key="1">
    <source>
        <dbReference type="ARBA" id="ARBA00022801"/>
    </source>
</evidence>
<dbReference type="GO" id="GO:0016042">
    <property type="term" value="P:lipid catabolic process"/>
    <property type="evidence" value="ECO:0007669"/>
    <property type="project" value="UniProtKB-KW"/>
</dbReference>
<reference evidence="5" key="1">
    <citation type="submission" date="2019-10" db="EMBL/GenBank/DDBJ databases">
        <authorList>
            <consortium name="Genoscope - CEA"/>
            <person name="William W."/>
        </authorList>
    </citation>
    <scope>NUCLEOTIDE SEQUENCE [LARGE SCALE GENOMIC DNA]</scope>
    <source>
        <strain evidence="5">BBR_PRJEB10992</strain>
    </source>
</reference>
<sequence length="608" mass="68123">MIKSLGRILQQSYLEDLNPYSEKIDPTMNQPLFPMKPQFNLTSNLLFNQRRIISLLGGVFALAMTSFPVQAAEKVSLAFGQAKISVSVKALETYAKSGTIEPELKSFLLLLNSEDQQQFKNVLLDKHQIDSVMVSQFLNSPTGALFLNKLGDIIESETDSLNLSTVENGSQAIKIALIRANQDAEGITLLNILRQFPSPEIQLNTQKIFQLREQLNTQVQQTNSVITEIVKLSLEESTLSPTVNFSKKPDLRQVGDFDVTQKTLTLTDPKRQRKLTVDLYIPTPLSTVKRGKTNAIPVIIISHGLAANRTNYSYLGQHLASQGFFVVLPQHPGSDTNQLQAWLSGQASDGFQVSEFIDRPLDIHFLLDELEHLNTMEFQGQLNLKKVGVAGHSFGAYTALALAGAELDFNNLKKECTSTFNSVNLAQIFQCRALELPQEKYQFRDQRVQAIFIINPVNNSIFGQQSLSKIQIPVFWKTSGKDNVAPVAWEQVRSYTWLTTPNKYFLLAEGDHHIYLNLTAMNQSVSASLKEIVAPVPEPVNDYIRAFSLAFFEVYIDQDSTYQPYLQATYAKTISQEAYPLSLVRSLSLDQFLQAVKHVKTPGNSHNN</sequence>
<evidence type="ECO:0000256" key="2">
    <source>
        <dbReference type="ARBA" id="ARBA00022963"/>
    </source>
</evidence>
<dbReference type="Proteomes" id="UP000184550">
    <property type="component" value="Unassembled WGS sequence"/>
</dbReference>
<organism evidence="5 6">
    <name type="scientific">Planktothrix serta PCC 8927</name>
    <dbReference type="NCBI Taxonomy" id="671068"/>
    <lineage>
        <taxon>Bacteria</taxon>
        <taxon>Bacillati</taxon>
        <taxon>Cyanobacteriota</taxon>
        <taxon>Cyanophyceae</taxon>
        <taxon>Oscillatoriophycideae</taxon>
        <taxon>Oscillatoriales</taxon>
        <taxon>Microcoleaceae</taxon>
        <taxon>Planktothrix</taxon>
    </lineage>
</organism>
<dbReference type="Gene3D" id="3.40.50.1820">
    <property type="entry name" value="alpha/beta hydrolase"/>
    <property type="match status" value="1"/>
</dbReference>
<accession>A0A7Z9C2C4</accession>
<keyword evidence="1" id="KW-0378">Hydrolase</keyword>
<dbReference type="SUPFAM" id="SSF53474">
    <property type="entry name" value="alpha/beta-Hydrolases"/>
    <property type="match status" value="1"/>
</dbReference>
<proteinExistence type="predicted"/>
<dbReference type="GO" id="GO:0003847">
    <property type="term" value="F:1-alkyl-2-acetylglycerophosphocholine esterase activity"/>
    <property type="evidence" value="ECO:0007669"/>
    <property type="project" value="TreeGrafter"/>
</dbReference>
<dbReference type="RefSeq" id="WP_156093293.1">
    <property type="nucleotide sequence ID" value="NZ_LR734880.1"/>
</dbReference>
<dbReference type="InterPro" id="IPR017395">
    <property type="entry name" value="Chlorophyllase-like"/>
</dbReference>
<evidence type="ECO:0000313" key="6">
    <source>
        <dbReference type="Proteomes" id="UP000184550"/>
    </source>
</evidence>
<dbReference type="PANTHER" id="PTHR10272:SF13">
    <property type="entry name" value="POLY(ETHYLENE TEREPHTHALATE) HYDROLASE"/>
    <property type="match status" value="1"/>
</dbReference>
<dbReference type="InterPro" id="IPR010802">
    <property type="entry name" value="DUF1400"/>
</dbReference>
<comment type="caution">
    <text evidence="5">The sequence shown here is derived from an EMBL/GenBank/DDBJ whole genome shotgun (WGS) entry which is preliminary data.</text>
</comment>
<dbReference type="InterPro" id="IPR029058">
    <property type="entry name" value="AB_hydrolase_fold"/>
</dbReference>
<feature type="domain" description="DUF1400" evidence="4">
    <location>
        <begin position="71"/>
        <end position="204"/>
    </location>
</feature>
<keyword evidence="3" id="KW-0443">Lipid metabolism</keyword>
<dbReference type="Pfam" id="PF07176">
    <property type="entry name" value="DUF1400"/>
    <property type="match status" value="1"/>
</dbReference>
<dbReference type="AlphaFoldDB" id="A0A7Z9C2C4"/>
<dbReference type="EMBL" id="CZCU02000156">
    <property type="protein sequence ID" value="VXD23870.1"/>
    <property type="molecule type" value="Genomic_DNA"/>
</dbReference>
<dbReference type="Pfam" id="PF07224">
    <property type="entry name" value="Chlorophyllase"/>
    <property type="match status" value="1"/>
</dbReference>
<name>A0A7Z9C2C4_9CYAN</name>
<dbReference type="OrthoDB" id="422423at2"/>
<protein>
    <recommendedName>
        <fullName evidence="4">DUF1400 domain-containing protein</fullName>
    </recommendedName>
</protein>
<evidence type="ECO:0000259" key="4">
    <source>
        <dbReference type="Pfam" id="PF07176"/>
    </source>
</evidence>
<gene>
    <name evidence="5" type="ORF">PL8927_790041</name>
</gene>
<evidence type="ECO:0000313" key="5">
    <source>
        <dbReference type="EMBL" id="VXD23870.1"/>
    </source>
</evidence>
<dbReference type="PANTHER" id="PTHR10272">
    <property type="entry name" value="PLATELET-ACTIVATING FACTOR ACETYLHYDROLASE"/>
    <property type="match status" value="1"/>
</dbReference>